<accession>A0ABR9NZW4</accession>
<dbReference type="Proteomes" id="UP000806528">
    <property type="component" value="Unassembled WGS sequence"/>
</dbReference>
<keyword evidence="4 5" id="KW-0472">Membrane</keyword>
<feature type="transmembrane region" description="Helical" evidence="5">
    <location>
        <begin position="313"/>
        <end position="332"/>
    </location>
</feature>
<gene>
    <name evidence="7" type="ORF">IDM40_00225</name>
</gene>
<reference evidence="7 8" key="1">
    <citation type="submission" date="2020-09" db="EMBL/GenBank/DDBJ databases">
        <title>Diversity and distribution of actinomycetes associated with coral in the coast of Hainan.</title>
        <authorList>
            <person name="Li F."/>
        </authorList>
    </citation>
    <scope>NUCLEOTIDE SEQUENCE [LARGE SCALE GENOMIC DNA]</scope>
    <source>
        <strain evidence="7 8">HNM0947</strain>
    </source>
</reference>
<dbReference type="CDD" id="cd17365">
    <property type="entry name" value="MFS_PcaK_like"/>
    <property type="match status" value="1"/>
</dbReference>
<dbReference type="PANTHER" id="PTHR23508:SF10">
    <property type="entry name" value="CARBOXYLIC ACID TRANSPORTER PROTEIN HOMOLOG"/>
    <property type="match status" value="1"/>
</dbReference>
<evidence type="ECO:0000256" key="4">
    <source>
        <dbReference type="ARBA" id="ARBA00023136"/>
    </source>
</evidence>
<dbReference type="InterPro" id="IPR020846">
    <property type="entry name" value="MFS_dom"/>
</dbReference>
<dbReference type="SUPFAM" id="SSF103473">
    <property type="entry name" value="MFS general substrate transporter"/>
    <property type="match status" value="1"/>
</dbReference>
<name>A0ABR9NZW4_9ACTN</name>
<feature type="transmembrane region" description="Helical" evidence="5">
    <location>
        <begin position="338"/>
        <end position="361"/>
    </location>
</feature>
<protein>
    <submittedName>
        <fullName evidence="7">Aromatic acid/H+ symport family MFS transporter</fullName>
    </submittedName>
</protein>
<sequence length="441" mass="45366">MSSSAPARARRSSALVIALCFFTIVFDGYDLVIYGAITPALLEHEPWGLTPVMTGAIGSYALLGMFLGAVAIGYLTDVLGRRKILLGCVVFFSLMMAVAALAPNPAVFGLARFLAGLGLGGVIPTAIALTVEFSAPGKRNFNNALMFSGYAVGGVLSALLSLLLLEHIGFRGMLMLGALPLITVVPLLYLVLPESPAFLRARGRHEEAAEIAGAYGLDTPAPVAAGGEEDGAQPGRFRALLSSRYAVGTVLFCVAGIAGQTLVYGLNTWLPQLMVVAGYSTVSSLTFLLASNAGAVVGVLVSARLADRFGPRPLTLVAFATAAAALLLMGTGQFPQPAMYAFVAGLGFGSVGTQILINGYVATFFDDRVRATALGVTLGLGRIGAVIAISGGGVLLEAQFGTFVNFSVWSVAAAVGAVAILAVPRKGGVPAARQARPVNAR</sequence>
<evidence type="ECO:0000256" key="2">
    <source>
        <dbReference type="ARBA" id="ARBA00022692"/>
    </source>
</evidence>
<evidence type="ECO:0000313" key="7">
    <source>
        <dbReference type="EMBL" id="MBE2997131.1"/>
    </source>
</evidence>
<dbReference type="InterPro" id="IPR011701">
    <property type="entry name" value="MFS"/>
</dbReference>
<evidence type="ECO:0000313" key="8">
    <source>
        <dbReference type="Proteomes" id="UP000806528"/>
    </source>
</evidence>
<keyword evidence="8" id="KW-1185">Reference proteome</keyword>
<feature type="transmembrane region" description="Helical" evidence="5">
    <location>
        <begin position="245"/>
        <end position="266"/>
    </location>
</feature>
<dbReference type="InterPro" id="IPR036259">
    <property type="entry name" value="MFS_trans_sf"/>
</dbReference>
<dbReference type="PROSITE" id="PS00217">
    <property type="entry name" value="SUGAR_TRANSPORT_2"/>
    <property type="match status" value="1"/>
</dbReference>
<feature type="transmembrane region" description="Helical" evidence="5">
    <location>
        <begin position="402"/>
        <end position="423"/>
    </location>
</feature>
<comment type="subcellular location">
    <subcellularLocation>
        <location evidence="1">Cell membrane</location>
        <topology evidence="1">Multi-pass membrane protein</topology>
    </subcellularLocation>
</comment>
<feature type="transmembrane region" description="Helical" evidence="5">
    <location>
        <begin position="170"/>
        <end position="192"/>
    </location>
</feature>
<organism evidence="7 8">
    <name type="scientific">Nocardiopsis coralli</name>
    <dbReference type="NCBI Taxonomy" id="2772213"/>
    <lineage>
        <taxon>Bacteria</taxon>
        <taxon>Bacillati</taxon>
        <taxon>Actinomycetota</taxon>
        <taxon>Actinomycetes</taxon>
        <taxon>Streptosporangiales</taxon>
        <taxon>Nocardiopsidaceae</taxon>
        <taxon>Nocardiopsis</taxon>
    </lineage>
</organism>
<feature type="transmembrane region" description="Helical" evidence="5">
    <location>
        <begin position="278"/>
        <end position="301"/>
    </location>
</feature>
<comment type="caution">
    <text evidence="7">The sequence shown here is derived from an EMBL/GenBank/DDBJ whole genome shotgun (WGS) entry which is preliminary data.</text>
</comment>
<feature type="domain" description="Major facilitator superfamily (MFS) profile" evidence="6">
    <location>
        <begin position="16"/>
        <end position="428"/>
    </location>
</feature>
<feature type="transmembrane region" description="Helical" evidence="5">
    <location>
        <begin position="57"/>
        <end position="75"/>
    </location>
</feature>
<evidence type="ECO:0000256" key="3">
    <source>
        <dbReference type="ARBA" id="ARBA00022989"/>
    </source>
</evidence>
<dbReference type="RefSeq" id="WP_193119803.1">
    <property type="nucleotide sequence ID" value="NZ_JADBGI010000001.1"/>
</dbReference>
<dbReference type="EMBL" id="JADBGI010000001">
    <property type="protein sequence ID" value="MBE2997131.1"/>
    <property type="molecule type" value="Genomic_DNA"/>
</dbReference>
<dbReference type="PROSITE" id="PS50850">
    <property type="entry name" value="MFS"/>
    <property type="match status" value="1"/>
</dbReference>
<evidence type="ECO:0000259" key="6">
    <source>
        <dbReference type="PROSITE" id="PS50850"/>
    </source>
</evidence>
<feature type="transmembrane region" description="Helical" evidence="5">
    <location>
        <begin position="143"/>
        <end position="164"/>
    </location>
</feature>
<keyword evidence="3 5" id="KW-1133">Transmembrane helix</keyword>
<keyword evidence="2 5" id="KW-0812">Transmembrane</keyword>
<proteinExistence type="predicted"/>
<evidence type="ECO:0000256" key="5">
    <source>
        <dbReference type="SAM" id="Phobius"/>
    </source>
</evidence>
<dbReference type="PANTHER" id="PTHR23508">
    <property type="entry name" value="CARBOXYLIC ACID TRANSPORTER PROTEIN HOMOLOG"/>
    <property type="match status" value="1"/>
</dbReference>
<feature type="transmembrane region" description="Helical" evidence="5">
    <location>
        <begin position="109"/>
        <end position="131"/>
    </location>
</feature>
<dbReference type="InterPro" id="IPR005829">
    <property type="entry name" value="Sugar_transporter_CS"/>
</dbReference>
<evidence type="ECO:0000256" key="1">
    <source>
        <dbReference type="ARBA" id="ARBA00004651"/>
    </source>
</evidence>
<dbReference type="Pfam" id="PF07690">
    <property type="entry name" value="MFS_1"/>
    <property type="match status" value="1"/>
</dbReference>
<feature type="transmembrane region" description="Helical" evidence="5">
    <location>
        <begin position="373"/>
        <end position="396"/>
    </location>
</feature>
<dbReference type="Gene3D" id="1.20.1250.20">
    <property type="entry name" value="MFS general substrate transporter like domains"/>
    <property type="match status" value="1"/>
</dbReference>
<feature type="transmembrane region" description="Helical" evidence="5">
    <location>
        <begin position="12"/>
        <end position="37"/>
    </location>
</feature>
<feature type="transmembrane region" description="Helical" evidence="5">
    <location>
        <begin position="84"/>
        <end position="103"/>
    </location>
</feature>